<proteinExistence type="predicted"/>
<organism evidence="2">
    <name type="scientific">Photinus pyralis</name>
    <name type="common">Common eastern firefly</name>
    <name type="synonym">Lampyris pyralis</name>
    <dbReference type="NCBI Taxonomy" id="7054"/>
    <lineage>
        <taxon>Eukaryota</taxon>
        <taxon>Metazoa</taxon>
        <taxon>Ecdysozoa</taxon>
        <taxon>Arthropoda</taxon>
        <taxon>Hexapoda</taxon>
        <taxon>Insecta</taxon>
        <taxon>Pterygota</taxon>
        <taxon>Neoptera</taxon>
        <taxon>Endopterygota</taxon>
        <taxon>Coleoptera</taxon>
        <taxon>Polyphaga</taxon>
        <taxon>Elateriformia</taxon>
        <taxon>Elateroidea</taxon>
        <taxon>Lampyridae</taxon>
        <taxon>Lampyrinae</taxon>
        <taxon>Photinus</taxon>
    </lineage>
</organism>
<feature type="compositionally biased region" description="Polar residues" evidence="1">
    <location>
        <begin position="130"/>
        <end position="142"/>
    </location>
</feature>
<evidence type="ECO:0000313" key="4">
    <source>
        <dbReference type="Proteomes" id="UP000327044"/>
    </source>
</evidence>
<reference evidence="3 4" key="2">
    <citation type="journal article" date="2018" name="Elife">
        <title>Firefly genomes illuminate parallel origins of bioluminescence in beetles.</title>
        <authorList>
            <person name="Fallon T.R."/>
            <person name="Lower S.E."/>
            <person name="Chang C.H."/>
            <person name="Bessho-Uehara M."/>
            <person name="Martin G.J."/>
            <person name="Bewick A.J."/>
            <person name="Behringer M."/>
            <person name="Debat H.J."/>
            <person name="Wong I."/>
            <person name="Day J.C."/>
            <person name="Suvorov A."/>
            <person name="Silva C.J."/>
            <person name="Stanger-Hall K.F."/>
            <person name="Hall D.W."/>
            <person name="Schmitz R.J."/>
            <person name="Nelson D.R."/>
            <person name="Lewis S.M."/>
            <person name="Shigenobu S."/>
            <person name="Bybee S.M."/>
            <person name="Larracuente A.M."/>
            <person name="Oba Y."/>
            <person name="Weng J.K."/>
        </authorList>
    </citation>
    <scope>NUCLEOTIDE SEQUENCE [LARGE SCALE GENOMIC DNA]</scope>
    <source>
        <strain evidence="3">1611_PpyrPB1</strain>
        <tissue evidence="3">Whole body</tissue>
    </source>
</reference>
<dbReference type="Proteomes" id="UP000327044">
    <property type="component" value="Unassembled WGS sequence"/>
</dbReference>
<sequence length="333" mass="37608">MQKNRNRTVKHNFEFSKEFLQSLPGVEKLNLNANDNEVTKHNERRTPSPTSFDCDSLTNESDLDIVSFGKSSSSSISWSDDFDGEATIKVQCELERMERVLQGKEAIPPHYNKQEYKQWIDTFPQISIMENSNNSTPTQNDQVNDRSNKSPEVCIKPYTVEPVGTTFTDVHHVSSGLKTSKPILTNSNNLKEFLKVSPILLEESGCRSNYLSTRQQSSHSTIQSTKWIRSDKQCDYSSLPYVSSAKAKVNNSSIRKKYKLSSPCKSNCVSLPPIKTISFPSANQCKPPITPRVQAKSTSSATVPVEVKLKRNKFLHKIGNCDTDLISFRKLYK</sequence>
<name>A0A1Y1KPC5_PHOPY</name>
<accession>A0A1Y1KPC5</accession>
<evidence type="ECO:0000256" key="1">
    <source>
        <dbReference type="SAM" id="MobiDB-lite"/>
    </source>
</evidence>
<dbReference type="OrthoDB" id="6779611at2759"/>
<evidence type="ECO:0000313" key="3">
    <source>
        <dbReference type="EMBL" id="KAB0801937.1"/>
    </source>
</evidence>
<keyword evidence="4" id="KW-1185">Reference proteome</keyword>
<feature type="region of interest" description="Disordered" evidence="1">
    <location>
        <begin position="37"/>
        <end position="56"/>
    </location>
</feature>
<dbReference type="EMBL" id="VVIM01000002">
    <property type="protein sequence ID" value="KAB0801937.1"/>
    <property type="molecule type" value="Genomic_DNA"/>
</dbReference>
<feature type="compositionally biased region" description="Basic and acidic residues" evidence="1">
    <location>
        <begin position="37"/>
        <end position="46"/>
    </location>
</feature>
<gene>
    <name evidence="3" type="ORF">PPYR_04123</name>
</gene>
<dbReference type="InParanoid" id="A0A1Y1KPC5"/>
<dbReference type="AlphaFoldDB" id="A0A1Y1KPC5"/>
<protein>
    <submittedName>
        <fullName evidence="2">Uncharacterized protein</fullName>
    </submittedName>
</protein>
<reference evidence="2" key="1">
    <citation type="journal article" date="2016" name="Sci. Rep.">
        <title>Molecular characterization of firefly nuptial gifts: a multi-omics approach sheds light on postcopulatory sexual selection.</title>
        <authorList>
            <person name="Al-Wathiqui N."/>
            <person name="Fallon T.R."/>
            <person name="South A."/>
            <person name="Weng J.K."/>
            <person name="Lewis S.M."/>
        </authorList>
    </citation>
    <scope>NUCLEOTIDE SEQUENCE</scope>
</reference>
<evidence type="ECO:0000313" key="2">
    <source>
        <dbReference type="EMBL" id="JAV63262.1"/>
    </source>
</evidence>
<feature type="compositionally biased region" description="Polar residues" evidence="1">
    <location>
        <begin position="47"/>
        <end position="56"/>
    </location>
</feature>
<reference evidence="3" key="3">
    <citation type="submission" date="2019-08" db="EMBL/GenBank/DDBJ databases">
        <authorList>
            <consortium name="Photinus pyralis genome working group"/>
            <person name="Fallon T.R."/>
            <person name="Sander Lower S.E."/>
            <person name="Weng J.-K."/>
        </authorList>
    </citation>
    <scope>NUCLEOTIDE SEQUENCE</scope>
    <source>
        <strain evidence="3">1611_PpyrPB1</strain>
        <tissue evidence="3">Whole body</tissue>
    </source>
</reference>
<dbReference type="EMBL" id="GEZM01077587">
    <property type="protein sequence ID" value="JAV63262.1"/>
    <property type="molecule type" value="Transcribed_RNA"/>
</dbReference>
<feature type="region of interest" description="Disordered" evidence="1">
    <location>
        <begin position="130"/>
        <end position="149"/>
    </location>
</feature>